<dbReference type="Gene3D" id="1.25.40.20">
    <property type="entry name" value="Ankyrin repeat-containing domain"/>
    <property type="match status" value="2"/>
</dbReference>
<dbReference type="Proteomes" id="UP000694701">
    <property type="component" value="Unplaced"/>
</dbReference>
<evidence type="ECO:0000313" key="3">
    <source>
        <dbReference type="Ensembl" id="ENSCCRP00020006214.1"/>
    </source>
</evidence>
<sequence length="303" mass="33415">MFCDCTSVKCLNACTTVSVKTGRKCNQAVHFSFCYAVKLVQIMYPIPPKMSLSLSLSLSLSHTHTPPKHTHSLSLSLALKVDSVMDFPEDFNQLDLLESHGHMIPVGSKSGWVDEEEGDDDETCHTEEWYQQQEFKLQNTPTELILWAAERNRLDTVEHLLALDPTLANCQDSDGYTPLHRAAYSGHYAVVSALLNAGANLHARTTDGWMPLHSACRWGHATVASCLLNWGAEVNALTAGRLTPLQLAAGNTAAGQTIELLLSQRTLQAGLKNSAGETAYDIAHRTSEHHRLFEMAEPCNKIY</sequence>
<evidence type="ECO:0000313" key="4">
    <source>
        <dbReference type="Proteomes" id="UP000694701"/>
    </source>
</evidence>
<dbReference type="SUPFAM" id="SSF48403">
    <property type="entry name" value="Ankyrin repeat"/>
    <property type="match status" value="1"/>
</dbReference>
<dbReference type="InterPro" id="IPR036770">
    <property type="entry name" value="Ankyrin_rpt-contain_sf"/>
</dbReference>
<dbReference type="AlphaFoldDB" id="A0A8C2C5M3"/>
<dbReference type="Pfam" id="PF12796">
    <property type="entry name" value="Ank_2"/>
    <property type="match status" value="1"/>
</dbReference>
<dbReference type="PROSITE" id="PS50088">
    <property type="entry name" value="ANK_REPEAT"/>
    <property type="match status" value="2"/>
</dbReference>
<dbReference type="PANTHER" id="PTHR24198:SF165">
    <property type="entry name" value="ANKYRIN REPEAT-CONTAINING PROTEIN-RELATED"/>
    <property type="match status" value="1"/>
</dbReference>
<name>A0A8C2C5M3_CYPCA</name>
<dbReference type="Ensembl" id="ENSCCRT00020007026.1">
    <property type="protein sequence ID" value="ENSCCRP00020006214.1"/>
    <property type="gene ID" value="ENSCCRG00020003492.1"/>
</dbReference>
<dbReference type="SMART" id="SM00248">
    <property type="entry name" value="ANK"/>
    <property type="match status" value="2"/>
</dbReference>
<proteinExistence type="predicted"/>
<keyword evidence="2" id="KW-0040">ANK repeat</keyword>
<dbReference type="PANTHER" id="PTHR24198">
    <property type="entry name" value="ANKYRIN REPEAT AND PROTEIN KINASE DOMAIN-CONTAINING PROTEIN"/>
    <property type="match status" value="1"/>
</dbReference>
<evidence type="ECO:0000256" key="2">
    <source>
        <dbReference type="ARBA" id="ARBA00023043"/>
    </source>
</evidence>
<dbReference type="GO" id="GO:0005737">
    <property type="term" value="C:cytoplasm"/>
    <property type="evidence" value="ECO:0007669"/>
    <property type="project" value="TreeGrafter"/>
</dbReference>
<evidence type="ECO:0000256" key="1">
    <source>
        <dbReference type="ARBA" id="ARBA00022737"/>
    </source>
</evidence>
<keyword evidence="1" id="KW-0677">Repeat</keyword>
<dbReference type="InterPro" id="IPR002110">
    <property type="entry name" value="Ankyrin_rpt"/>
</dbReference>
<organism evidence="3 4">
    <name type="scientific">Cyprinus carpio</name>
    <name type="common">Common carp</name>
    <dbReference type="NCBI Taxonomy" id="7962"/>
    <lineage>
        <taxon>Eukaryota</taxon>
        <taxon>Metazoa</taxon>
        <taxon>Chordata</taxon>
        <taxon>Craniata</taxon>
        <taxon>Vertebrata</taxon>
        <taxon>Euteleostomi</taxon>
        <taxon>Actinopterygii</taxon>
        <taxon>Neopterygii</taxon>
        <taxon>Teleostei</taxon>
        <taxon>Ostariophysi</taxon>
        <taxon>Cypriniformes</taxon>
        <taxon>Cyprinidae</taxon>
        <taxon>Cyprininae</taxon>
        <taxon>Cyprinus</taxon>
    </lineage>
</organism>
<reference evidence="3" key="1">
    <citation type="submission" date="2025-08" db="UniProtKB">
        <authorList>
            <consortium name="Ensembl"/>
        </authorList>
    </citation>
    <scope>IDENTIFICATION</scope>
</reference>
<accession>A0A8C2C5M3</accession>
<dbReference type="PRINTS" id="PR01415">
    <property type="entry name" value="ANKYRIN"/>
</dbReference>
<protein>
    <submittedName>
        <fullName evidence="3">Uncharacterized protein</fullName>
    </submittedName>
</protein>
<dbReference type="PROSITE" id="PS50297">
    <property type="entry name" value="ANK_REP_REGION"/>
    <property type="match status" value="2"/>
</dbReference>
<gene>
    <name evidence="3" type="primary">ankrd49</name>
</gene>